<dbReference type="Proteomes" id="UP000031368">
    <property type="component" value="Chromosome"/>
</dbReference>
<evidence type="ECO:0000256" key="1">
    <source>
        <dbReference type="SAM" id="MobiDB-lite"/>
    </source>
</evidence>
<name>A0A0B4X3F2_9HYPH</name>
<dbReference type="AlphaFoldDB" id="A0A0B4X3F2"/>
<dbReference type="RefSeq" id="WP_039844728.1">
    <property type="nucleotide sequence ID" value="NZ_CP006877.1"/>
</dbReference>
<organism evidence="2 3">
    <name type="scientific">Rhizobium gallicum bv. gallicum R602sp</name>
    <dbReference type="NCBI Taxonomy" id="1041138"/>
    <lineage>
        <taxon>Bacteria</taxon>
        <taxon>Pseudomonadati</taxon>
        <taxon>Pseudomonadota</taxon>
        <taxon>Alphaproteobacteria</taxon>
        <taxon>Hyphomicrobiales</taxon>
        <taxon>Rhizobiaceae</taxon>
        <taxon>Rhizobium/Agrobacterium group</taxon>
        <taxon>Rhizobium</taxon>
    </lineage>
</organism>
<dbReference type="HOGENOM" id="CLU_417212_0_0_5"/>
<sequence>MHAEKISEIVAHFIGLFGAATDEARMRSNYLDGARPREADPSLSEDEAFSPAFISNLELKDYDPGVDYRSVSYDINYAEPRHFGGVFEETLKKLAEIASRDLSAPHFGANIYLPGEEEEEELEVFQGPGSVISHVAQANMLIDDDHLNMTGDQPQLRDTSFVTHRLMEFSEKADAFTPFSSYDRVDTQEGLRAIADDIHEYIQAARESSATTTESGEPQIIVLPDNHIDGISTYSYVNGQLVEEAPSIDDFMPDRGIATPPTEPEKSDVPVEQDGGSENSLDVAAGANVLANVVEITETAIISPLTAVMGNYHQIDAISQFYVYSDRDEIASVFNRDDSATTVANNIAIFERSTYDDGKPDTAEPAAETIFPTAWRVSVIEGDVSFVNWIEQYHFISDNDTMTVTTTGSEATVLTGGNAAVNLASFLGIGMQYDLIIVGGDILDMNVISQIALLYDNDWVRAEDGAPGATVQSGNNLIWNLASIHNVGANDRFEAMPDYVVQTQKAIEDRDAAMPSGLSHDGNFEGYIGLNVLYITGNLYDVNIIKQVSILGDSDDVTQAVSNILEHNQDADIKIDTGSNAVVNIAQITDYDSFGQTTYLAGQLYSDAILIQGGLVEHDTSQSQPNSDHLANEVIAFLGEDEPLGGSEDAVINAGHDLSWTLAQPADVMQTVVA</sequence>
<evidence type="ECO:0000313" key="2">
    <source>
        <dbReference type="EMBL" id="AJD41052.1"/>
    </source>
</evidence>
<evidence type="ECO:0008006" key="4">
    <source>
        <dbReference type="Google" id="ProtNLM"/>
    </source>
</evidence>
<dbReference type="KEGG" id="rga:RGR602_CH01713"/>
<protein>
    <recommendedName>
        <fullName evidence="4">Type I secretion protein</fullName>
    </recommendedName>
</protein>
<keyword evidence="3" id="KW-1185">Reference proteome</keyword>
<feature type="region of interest" description="Disordered" evidence="1">
    <location>
        <begin position="250"/>
        <end position="277"/>
    </location>
</feature>
<dbReference type="EMBL" id="CP006877">
    <property type="protein sequence ID" value="AJD41052.1"/>
    <property type="molecule type" value="Genomic_DNA"/>
</dbReference>
<reference evidence="2 3" key="1">
    <citation type="submission" date="2013-11" db="EMBL/GenBank/DDBJ databases">
        <title>Complete genome sequence of Rhizobium gallicum bv. gallicum R602.</title>
        <authorList>
            <person name="Bustos P."/>
            <person name="Santamaria R.I."/>
            <person name="Lozano L."/>
            <person name="Acosta J.L."/>
            <person name="Ormeno-Orrillo E."/>
            <person name="Rogel M.A."/>
            <person name="Romero D."/>
            <person name="Cevallos M.A."/>
            <person name="Martinez-Romero E."/>
            <person name="Gonzalez V."/>
        </authorList>
    </citation>
    <scope>NUCLEOTIDE SEQUENCE [LARGE SCALE GENOMIC DNA]</scope>
    <source>
        <strain evidence="2 3">R602</strain>
    </source>
</reference>
<accession>A0A0B4X3F2</accession>
<evidence type="ECO:0000313" key="3">
    <source>
        <dbReference type="Proteomes" id="UP000031368"/>
    </source>
</evidence>
<proteinExistence type="predicted"/>
<gene>
    <name evidence="2" type="ORF">RGR602_CH01713</name>
</gene>